<keyword evidence="1" id="KW-0472">Membrane</keyword>
<sequence>MTTPVPTPLLKLSLLLHLLTETPASLSFLFFPHSQLPSASPQALLILQNYGGLLLSTNLITLIFLLRPNFDSLSALVALSLGSYHIWPIYRAYARLNLVQGRKESEEKVLGGPVVHFWVHVFCLVSLVGSGVFGLG</sequence>
<evidence type="ECO:0000313" key="2">
    <source>
        <dbReference type="EMBL" id="KAK4643319.1"/>
    </source>
</evidence>
<proteinExistence type="predicted"/>
<gene>
    <name evidence="2" type="ORF">QC761_409245</name>
</gene>
<protein>
    <submittedName>
        <fullName evidence="2">Uncharacterized protein</fullName>
    </submittedName>
</protein>
<organism evidence="2 3">
    <name type="scientific">Podospora bellae-mahoneyi</name>
    <dbReference type="NCBI Taxonomy" id="2093777"/>
    <lineage>
        <taxon>Eukaryota</taxon>
        <taxon>Fungi</taxon>
        <taxon>Dikarya</taxon>
        <taxon>Ascomycota</taxon>
        <taxon>Pezizomycotina</taxon>
        <taxon>Sordariomycetes</taxon>
        <taxon>Sordariomycetidae</taxon>
        <taxon>Sordariales</taxon>
        <taxon>Podosporaceae</taxon>
        <taxon>Podospora</taxon>
    </lineage>
</organism>
<keyword evidence="3" id="KW-1185">Reference proteome</keyword>
<name>A0ABR0FJP3_9PEZI</name>
<feature type="transmembrane region" description="Helical" evidence="1">
    <location>
        <begin position="43"/>
        <end position="66"/>
    </location>
</feature>
<evidence type="ECO:0000256" key="1">
    <source>
        <dbReference type="SAM" id="Phobius"/>
    </source>
</evidence>
<feature type="transmembrane region" description="Helical" evidence="1">
    <location>
        <begin position="114"/>
        <end position="135"/>
    </location>
</feature>
<dbReference type="GeneID" id="87898681"/>
<dbReference type="RefSeq" id="XP_062732295.1">
    <property type="nucleotide sequence ID" value="XM_062879199.1"/>
</dbReference>
<dbReference type="Proteomes" id="UP001322138">
    <property type="component" value="Unassembled WGS sequence"/>
</dbReference>
<keyword evidence="1" id="KW-1133">Transmembrane helix</keyword>
<keyword evidence="1" id="KW-0812">Transmembrane</keyword>
<feature type="transmembrane region" description="Helical" evidence="1">
    <location>
        <begin position="72"/>
        <end position="93"/>
    </location>
</feature>
<feature type="transmembrane region" description="Helical" evidence="1">
    <location>
        <begin position="12"/>
        <end position="31"/>
    </location>
</feature>
<reference evidence="2 3" key="1">
    <citation type="journal article" date="2023" name="bioRxiv">
        <title>High-quality genome assemblies of four members of thePodospora anserinaspecies complex.</title>
        <authorList>
            <person name="Ament-Velasquez S.L."/>
            <person name="Vogan A.A."/>
            <person name="Wallerman O."/>
            <person name="Hartmann F."/>
            <person name="Gautier V."/>
            <person name="Silar P."/>
            <person name="Giraud T."/>
            <person name="Johannesson H."/>
        </authorList>
    </citation>
    <scope>NUCLEOTIDE SEQUENCE [LARGE SCALE GENOMIC DNA]</scope>
    <source>
        <strain evidence="2 3">CBS 112042</strain>
    </source>
</reference>
<comment type="caution">
    <text evidence="2">The sequence shown here is derived from an EMBL/GenBank/DDBJ whole genome shotgun (WGS) entry which is preliminary data.</text>
</comment>
<dbReference type="EMBL" id="JAFFGZ010000006">
    <property type="protein sequence ID" value="KAK4643319.1"/>
    <property type="molecule type" value="Genomic_DNA"/>
</dbReference>
<evidence type="ECO:0000313" key="3">
    <source>
        <dbReference type="Proteomes" id="UP001322138"/>
    </source>
</evidence>
<accession>A0ABR0FJP3</accession>